<evidence type="ECO:0000313" key="1">
    <source>
        <dbReference type="EMBL" id="AYV80593.1"/>
    </source>
</evidence>
<evidence type="ECO:0008006" key="2">
    <source>
        <dbReference type="Google" id="ProtNLM"/>
    </source>
</evidence>
<gene>
    <name evidence="1" type="ORF">Harvfovirus3_38</name>
</gene>
<reference evidence="1" key="1">
    <citation type="submission" date="2018-10" db="EMBL/GenBank/DDBJ databases">
        <title>Hidden diversity of soil giant viruses.</title>
        <authorList>
            <person name="Schulz F."/>
            <person name="Alteio L."/>
            <person name="Goudeau D."/>
            <person name="Ryan E.M."/>
            <person name="Malmstrom R.R."/>
            <person name="Blanchard J."/>
            <person name="Woyke T."/>
        </authorList>
    </citation>
    <scope>NUCLEOTIDE SEQUENCE</scope>
    <source>
        <strain evidence="1">HAV1</strain>
    </source>
</reference>
<dbReference type="EMBL" id="MK072245">
    <property type="protein sequence ID" value="AYV80593.1"/>
    <property type="molecule type" value="Genomic_DNA"/>
</dbReference>
<accession>A0A3G5A447</accession>
<sequence>MIDPIIAIILSYLETSELIQLCRSDMNYKLLTQKFIKEFELVDYYALITDDDISFLKGIRIINLFGCSQITDDCLKYLKDAHTIK</sequence>
<proteinExistence type="predicted"/>
<name>A0A3G5A447_9VIRU</name>
<organism evidence="1">
    <name type="scientific">Harvfovirus sp</name>
    <dbReference type="NCBI Taxonomy" id="2487768"/>
    <lineage>
        <taxon>Viruses</taxon>
        <taxon>Varidnaviria</taxon>
        <taxon>Bamfordvirae</taxon>
        <taxon>Nucleocytoviricota</taxon>
        <taxon>Megaviricetes</taxon>
        <taxon>Imitervirales</taxon>
        <taxon>Mimiviridae</taxon>
        <taxon>Klosneuvirinae</taxon>
    </lineage>
</organism>
<protein>
    <recommendedName>
        <fullName evidence="2">F-box domain-containing protein</fullName>
    </recommendedName>
</protein>